<evidence type="ECO:0000256" key="2">
    <source>
        <dbReference type="ARBA" id="ARBA00007647"/>
    </source>
</evidence>
<comment type="subcellular location">
    <subcellularLocation>
        <location evidence="1">Membrane</location>
        <topology evidence="1">Single-pass membrane protein</topology>
    </subcellularLocation>
</comment>
<dbReference type="GO" id="GO:0016020">
    <property type="term" value="C:membrane"/>
    <property type="evidence" value="ECO:0007669"/>
    <property type="project" value="UniProtKB-SubCell"/>
</dbReference>
<dbReference type="InterPro" id="IPR008166">
    <property type="entry name" value="Glyco_transf_92"/>
</dbReference>
<evidence type="ECO:0000313" key="9">
    <source>
        <dbReference type="EMBL" id="RCN34236.1"/>
    </source>
</evidence>
<proteinExistence type="inferred from homology"/>
<evidence type="ECO:0000256" key="6">
    <source>
        <dbReference type="ARBA" id="ARBA00022989"/>
    </source>
</evidence>
<evidence type="ECO:0000256" key="4">
    <source>
        <dbReference type="ARBA" id="ARBA00022679"/>
    </source>
</evidence>
<evidence type="ECO:0000256" key="7">
    <source>
        <dbReference type="ARBA" id="ARBA00023136"/>
    </source>
</evidence>
<dbReference type="AlphaFoldDB" id="A0A368FPZ5"/>
<dbReference type="Proteomes" id="UP000252519">
    <property type="component" value="Unassembled WGS sequence"/>
</dbReference>
<keyword evidence="4 8" id="KW-0808">Transferase</keyword>
<dbReference type="OrthoDB" id="5810971at2759"/>
<protein>
    <recommendedName>
        <fullName evidence="8">Glycosyltransferase family 92 protein</fullName>
        <ecNumber evidence="8">2.4.1.-</ecNumber>
    </recommendedName>
</protein>
<dbReference type="PANTHER" id="PTHR21461">
    <property type="entry name" value="GLYCOSYLTRANSFERASE FAMILY 92 PROTEIN"/>
    <property type="match status" value="1"/>
</dbReference>
<evidence type="ECO:0000256" key="5">
    <source>
        <dbReference type="ARBA" id="ARBA00022692"/>
    </source>
</evidence>
<dbReference type="GO" id="GO:0005737">
    <property type="term" value="C:cytoplasm"/>
    <property type="evidence" value="ECO:0007669"/>
    <property type="project" value="TreeGrafter"/>
</dbReference>
<evidence type="ECO:0000256" key="1">
    <source>
        <dbReference type="ARBA" id="ARBA00004167"/>
    </source>
</evidence>
<gene>
    <name evidence="9" type="ORF">ANCCAN_19925</name>
</gene>
<keyword evidence="7 8" id="KW-0472">Membrane</keyword>
<evidence type="ECO:0000256" key="8">
    <source>
        <dbReference type="RuleBase" id="RU366017"/>
    </source>
</evidence>
<dbReference type="Pfam" id="PF01697">
    <property type="entry name" value="Glyco_transf_92"/>
    <property type="match status" value="1"/>
</dbReference>
<keyword evidence="6 8" id="KW-1133">Transmembrane helix</keyword>
<comment type="similarity">
    <text evidence="2 8">Belongs to the glycosyltransferase 92 family.</text>
</comment>
<feature type="transmembrane region" description="Helical" evidence="8">
    <location>
        <begin position="32"/>
        <end position="50"/>
    </location>
</feature>
<comment type="caution">
    <text evidence="9">The sequence shown here is derived from an EMBL/GenBank/DDBJ whole genome shotgun (WGS) entry which is preliminary data.</text>
</comment>
<organism evidence="9 10">
    <name type="scientific">Ancylostoma caninum</name>
    <name type="common">Dog hookworm</name>
    <dbReference type="NCBI Taxonomy" id="29170"/>
    <lineage>
        <taxon>Eukaryota</taxon>
        <taxon>Metazoa</taxon>
        <taxon>Ecdysozoa</taxon>
        <taxon>Nematoda</taxon>
        <taxon>Chromadorea</taxon>
        <taxon>Rhabditida</taxon>
        <taxon>Rhabditina</taxon>
        <taxon>Rhabditomorpha</taxon>
        <taxon>Strongyloidea</taxon>
        <taxon>Ancylostomatidae</taxon>
        <taxon>Ancylostomatinae</taxon>
        <taxon>Ancylostoma</taxon>
    </lineage>
</organism>
<dbReference type="EC" id="2.4.1.-" evidence="8"/>
<name>A0A368FPZ5_ANCCA</name>
<keyword evidence="3 8" id="KW-0328">Glycosyltransferase</keyword>
<accession>A0A368FPZ5</accession>
<sequence length="383" mass="44120">MMKVTMQYFPYKAIRENSEYLLPENCRRWRNLPFVFLACGVIVGLIYGYFAQKGTAGDAMPNNIALPEHIKSCVPFYESLQKHVKGNTGNRKSKLTKLSLLASYAYSDYAVVTLEADGWYGNPLAYYMSISERKDEETDFMVPVLDRMDDPPPYTLSVCLAPFYGNDSKWLLLAELVEHYKLQGVEHFYFYVKDVDDYSRKDCVQRSRQHSRYTIFADIDERIMPLKDSRLVHYVTRTMIKDAALGMLQLKSRWIQRTSEVPTVYEGAETLLKHLPTLVFHKTLAVAPRGNTAKFILDSNRVLLMQNHKVLVYFPEYIGLVAPADEAVIWHYRYTDAGESNISSLAKAGASGPSEMMSYPEKLGEQLFRNVQARLDYVYRVNY</sequence>
<keyword evidence="5 8" id="KW-0812">Transmembrane</keyword>
<dbReference type="GO" id="GO:0016757">
    <property type="term" value="F:glycosyltransferase activity"/>
    <property type="evidence" value="ECO:0007669"/>
    <property type="project" value="UniProtKB-UniRule"/>
</dbReference>
<dbReference type="PANTHER" id="PTHR21461:SF40">
    <property type="entry name" value="GLYCOSYLTRANSFERASE FAMILY 92 PROTEIN"/>
    <property type="match status" value="1"/>
</dbReference>
<keyword evidence="10" id="KW-1185">Reference proteome</keyword>
<reference evidence="9 10" key="1">
    <citation type="submission" date="2014-10" db="EMBL/GenBank/DDBJ databases">
        <title>Draft genome of the hookworm Ancylostoma caninum.</title>
        <authorList>
            <person name="Mitreva M."/>
        </authorList>
    </citation>
    <scope>NUCLEOTIDE SEQUENCE [LARGE SCALE GENOMIC DNA]</scope>
    <source>
        <strain evidence="9 10">Baltimore</strain>
    </source>
</reference>
<evidence type="ECO:0000256" key="3">
    <source>
        <dbReference type="ARBA" id="ARBA00022676"/>
    </source>
</evidence>
<dbReference type="EMBL" id="JOJR01000808">
    <property type="protein sequence ID" value="RCN34236.1"/>
    <property type="molecule type" value="Genomic_DNA"/>
</dbReference>
<evidence type="ECO:0000313" key="10">
    <source>
        <dbReference type="Proteomes" id="UP000252519"/>
    </source>
</evidence>